<evidence type="ECO:0000313" key="5">
    <source>
        <dbReference type="EMBL" id="JAC80953.1"/>
    </source>
</evidence>
<dbReference type="InterPro" id="IPR029062">
    <property type="entry name" value="Class_I_gatase-like"/>
</dbReference>
<dbReference type="InterPro" id="IPR039975">
    <property type="entry name" value="IFT52"/>
</dbReference>
<evidence type="ECO:0000259" key="3">
    <source>
        <dbReference type="Pfam" id="PF23352"/>
    </source>
</evidence>
<dbReference type="EMBL" id="GBEZ01004248">
    <property type="protein sequence ID" value="JAC80953.1"/>
    <property type="molecule type" value="Transcribed_RNA"/>
</dbReference>
<organism evidence="5">
    <name type="scientific">Tetraselmis sp. GSL018</name>
    <dbReference type="NCBI Taxonomy" id="582737"/>
    <lineage>
        <taxon>Eukaryota</taxon>
        <taxon>Viridiplantae</taxon>
        <taxon>Chlorophyta</taxon>
        <taxon>core chlorophytes</taxon>
        <taxon>Chlorodendrophyceae</taxon>
        <taxon>Chlorodendrales</taxon>
        <taxon>Chlorodendraceae</taxon>
        <taxon>Tetraselmis</taxon>
    </lineage>
</organism>
<evidence type="ECO:0000259" key="2">
    <source>
        <dbReference type="Pfam" id="PF21178"/>
    </source>
</evidence>
<keyword evidence="5" id="KW-0969">Cilium</keyword>
<dbReference type="GO" id="GO:0005929">
    <property type="term" value="C:cilium"/>
    <property type="evidence" value="ECO:0007669"/>
    <property type="project" value="TreeGrafter"/>
</dbReference>
<dbReference type="InterPro" id="IPR055458">
    <property type="entry name" value="IFT52_GIFT"/>
</dbReference>
<reference evidence="5" key="1">
    <citation type="submission" date="2014-05" db="EMBL/GenBank/DDBJ databases">
        <title>The transcriptome of the halophilic microalga Tetraselmis sp. GSL018 isolated from the Great Salt Lake, Utah.</title>
        <authorList>
            <person name="Jinkerson R.E."/>
            <person name="D'Adamo S."/>
            <person name="Posewitz M.C."/>
        </authorList>
    </citation>
    <scope>NUCLEOTIDE SEQUENCE</scope>
    <source>
        <strain evidence="5">GSL018</strain>
    </source>
</reference>
<dbReference type="InterPro" id="IPR048643">
    <property type="entry name" value="Itf52_C"/>
</dbReference>
<dbReference type="CDD" id="cd23683">
    <property type="entry name" value="IFT52_CTD"/>
    <property type="match status" value="1"/>
</dbReference>
<sequence length="499" mass="54294">MDDVIEGADRPSSSTRNANGGSDTGTRDSAAANGLGIGGGELPRVLFDCTKRETHTPKSGFKNLYRRLRSMFKPEKLELKEDFTADALAHGQILVLGCPRERFSVTEFDALKQYVLRGGSILVFAGEGGEAQAGTNINYLLEEFGISINDDCVVRTVHYKYLHPKEVHIADGILNREVVKQAGKQRRGAADDGELPAGPKLDKDFDGTGLEFVYPHGATLTVQKPAVALLGTGKIAYPMQRPIAAVWSKPNAGRLVVMGSARVFEDKWLDKEENSRLMDFIFKFLKPASSVKLHAVDADDPDIAEFQHLPDTEALAERLRACLQEGQEVSRDWASLFDTGLFKLHTDLVPEVVGLYETLKVKKAQLSLIPPQFETPLPPLQPAVFPPGVREPPPPALDLFDLDEMFSSEHVRLAQLANKCAEGTEADLEFFVQEGCSIVGLARAQDDALTPQGLLAELFRELVEYKKSSSAGMSGGAYESAYAMGLGQTSGSRPASSTA</sequence>
<dbReference type="InterPro" id="IPR055460">
    <property type="entry name" value="IFT52_central"/>
</dbReference>
<accession>A0A061S9M3</accession>
<dbReference type="GO" id="GO:0042073">
    <property type="term" value="P:intraciliary transport"/>
    <property type="evidence" value="ECO:0007669"/>
    <property type="project" value="TreeGrafter"/>
</dbReference>
<feature type="non-terminal residue" evidence="5">
    <location>
        <position position="499"/>
    </location>
</feature>
<dbReference type="GO" id="GO:0005814">
    <property type="term" value="C:centriole"/>
    <property type="evidence" value="ECO:0007669"/>
    <property type="project" value="TreeGrafter"/>
</dbReference>
<dbReference type="AlphaFoldDB" id="A0A061S9M3"/>
<keyword evidence="5" id="KW-0966">Cell projection</keyword>
<feature type="region of interest" description="Disordered" evidence="1">
    <location>
        <begin position="1"/>
        <end position="36"/>
    </location>
</feature>
<protein>
    <submittedName>
        <fullName evidence="5">Intraflagellar transport protein 52-like</fullName>
    </submittedName>
</protein>
<dbReference type="Pfam" id="PF21178">
    <property type="entry name" value="Itf52_C"/>
    <property type="match status" value="1"/>
</dbReference>
<dbReference type="PANTHER" id="PTHR12969:SF7">
    <property type="entry name" value="INTRAFLAGELLAR TRANSPORT PROTEIN 52 HOMOLOG"/>
    <property type="match status" value="1"/>
</dbReference>
<dbReference type="Pfam" id="PF23352">
    <property type="entry name" value="IFT52_central"/>
    <property type="match status" value="1"/>
</dbReference>
<dbReference type="GO" id="GO:0060271">
    <property type="term" value="P:cilium assembly"/>
    <property type="evidence" value="ECO:0007669"/>
    <property type="project" value="TreeGrafter"/>
</dbReference>
<dbReference type="Gene3D" id="6.10.250.2800">
    <property type="match status" value="1"/>
</dbReference>
<name>A0A061S9M3_9CHLO</name>
<feature type="domain" description="IFT52 GIFT" evidence="4">
    <location>
        <begin position="45"/>
        <end position="299"/>
    </location>
</feature>
<evidence type="ECO:0000256" key="1">
    <source>
        <dbReference type="SAM" id="MobiDB-lite"/>
    </source>
</evidence>
<feature type="compositionally biased region" description="Polar residues" evidence="1">
    <location>
        <begin position="11"/>
        <end position="21"/>
    </location>
</feature>
<feature type="domain" description="Intraflagellar transport protein 52 C-terminal" evidence="2">
    <location>
        <begin position="406"/>
        <end position="453"/>
    </location>
</feature>
<dbReference type="GO" id="GO:0030992">
    <property type="term" value="C:intraciliary transport particle B"/>
    <property type="evidence" value="ECO:0007669"/>
    <property type="project" value="TreeGrafter"/>
</dbReference>
<proteinExistence type="predicted"/>
<feature type="domain" description="IFT52 central" evidence="3">
    <location>
        <begin position="315"/>
        <end position="395"/>
    </location>
</feature>
<dbReference type="SUPFAM" id="SSF52317">
    <property type="entry name" value="Class I glutamine amidotransferase-like"/>
    <property type="match status" value="1"/>
</dbReference>
<evidence type="ECO:0000259" key="4">
    <source>
        <dbReference type="Pfam" id="PF23355"/>
    </source>
</evidence>
<dbReference type="Pfam" id="PF23355">
    <property type="entry name" value="IFT52_GIFT"/>
    <property type="match status" value="1"/>
</dbReference>
<keyword evidence="5" id="KW-0282">Flagellum</keyword>
<gene>
    <name evidence="5" type="ORF">TSPGSL018_9015</name>
</gene>
<dbReference type="PANTHER" id="PTHR12969">
    <property type="entry name" value="NGD5/OSM-6/IFT52"/>
    <property type="match status" value="1"/>
</dbReference>